<dbReference type="EMBL" id="NKHZ01000039">
    <property type="protein sequence ID" value="PNS18548.1"/>
    <property type="molecule type" value="Genomic_DNA"/>
</dbReference>
<protein>
    <submittedName>
        <fullName evidence="2">Uncharacterized protein</fullName>
    </submittedName>
</protein>
<dbReference type="Pfam" id="PF11595">
    <property type="entry name" value="DUF3245"/>
    <property type="match status" value="1"/>
</dbReference>
<sequence>MPDDAEDPEVVFNRVNVALARSQRIIQSWLGPQGDAGANLWDQDEDDEDFKPTPETLGVGSKLPDVDLGIGGRRRPLGTNDKLLEQLLGKKAAKEHLAKTRASKTQEANAQQQPINRLVRPDDDGGDSEEEGRAGAFNSKKSRKRPFDQTITEKNDPLDGDVNEGTGAGQNGGGSKRQYKASKEKPTSYLDQLLAEKAAKKRKKGKGS</sequence>
<dbReference type="InParanoid" id="A0A2K1QU04"/>
<dbReference type="OrthoDB" id="3438340at2759"/>
<feature type="region of interest" description="Disordered" evidence="1">
    <location>
        <begin position="94"/>
        <end position="191"/>
    </location>
</feature>
<feature type="compositionally biased region" description="Polar residues" evidence="1">
    <location>
        <begin position="103"/>
        <end position="115"/>
    </location>
</feature>
<organism evidence="2 3">
    <name type="scientific">Sphaceloma murrayae</name>
    <dbReference type="NCBI Taxonomy" id="2082308"/>
    <lineage>
        <taxon>Eukaryota</taxon>
        <taxon>Fungi</taxon>
        <taxon>Dikarya</taxon>
        <taxon>Ascomycota</taxon>
        <taxon>Pezizomycotina</taxon>
        <taxon>Dothideomycetes</taxon>
        <taxon>Dothideomycetidae</taxon>
        <taxon>Myriangiales</taxon>
        <taxon>Elsinoaceae</taxon>
        <taxon>Sphaceloma</taxon>
    </lineage>
</organism>
<proteinExistence type="predicted"/>
<feature type="region of interest" description="Disordered" evidence="1">
    <location>
        <begin position="31"/>
        <end position="81"/>
    </location>
</feature>
<keyword evidence="3" id="KW-1185">Reference proteome</keyword>
<feature type="compositionally biased region" description="Gly residues" evidence="1">
    <location>
        <begin position="166"/>
        <end position="175"/>
    </location>
</feature>
<feature type="compositionally biased region" description="Basic and acidic residues" evidence="1">
    <location>
        <begin position="145"/>
        <end position="157"/>
    </location>
</feature>
<comment type="caution">
    <text evidence="2">The sequence shown here is derived from an EMBL/GenBank/DDBJ whole genome shotgun (WGS) entry which is preliminary data.</text>
</comment>
<dbReference type="Proteomes" id="UP000243797">
    <property type="component" value="Unassembled WGS sequence"/>
</dbReference>
<evidence type="ECO:0000313" key="3">
    <source>
        <dbReference type="Proteomes" id="UP000243797"/>
    </source>
</evidence>
<dbReference type="AlphaFoldDB" id="A0A2K1QU04"/>
<evidence type="ECO:0000313" key="2">
    <source>
        <dbReference type="EMBL" id="PNS18548.1"/>
    </source>
</evidence>
<dbReference type="InterPro" id="IPR021641">
    <property type="entry name" value="DUF3245"/>
</dbReference>
<gene>
    <name evidence="2" type="ORF">CAC42_5087</name>
</gene>
<reference evidence="2 3" key="1">
    <citation type="submission" date="2017-06" db="EMBL/GenBank/DDBJ databases">
        <title>Draft genome sequence of a variant of Elsinoe murrayae.</title>
        <authorList>
            <person name="Cheng Q."/>
        </authorList>
    </citation>
    <scope>NUCLEOTIDE SEQUENCE [LARGE SCALE GENOMIC DNA]</scope>
    <source>
        <strain evidence="2 3">CQ-2017a</strain>
    </source>
</reference>
<accession>A0A2K1QU04</accession>
<evidence type="ECO:0000256" key="1">
    <source>
        <dbReference type="SAM" id="MobiDB-lite"/>
    </source>
</evidence>
<name>A0A2K1QU04_9PEZI</name>